<keyword evidence="5" id="KW-1185">Reference proteome</keyword>
<accession>A0ABU5CYG9</accession>
<keyword evidence="4" id="KW-0503">Monooxygenase</keyword>
<reference evidence="4 5" key="1">
    <citation type="submission" date="2023-02" db="EMBL/GenBank/DDBJ databases">
        <title>The draft genomes of Enterobacter strains.</title>
        <authorList>
            <person name="He Y."/>
            <person name="Feng Y."/>
            <person name="Zong Z."/>
        </authorList>
    </citation>
    <scope>NUCLEOTIDE SEQUENCE [LARGE SCALE GENOMIC DNA]</scope>
    <source>
        <strain evidence="4 5">170198</strain>
    </source>
</reference>
<dbReference type="CDD" id="cd21177">
    <property type="entry name" value="LPMO_AA10"/>
    <property type="match status" value="1"/>
</dbReference>
<comment type="caution">
    <text evidence="4">The sequence shown here is derived from an EMBL/GenBank/DDBJ whole genome shotgun (WGS) entry which is preliminary data.</text>
</comment>
<dbReference type="SUPFAM" id="SSF81296">
    <property type="entry name" value="E set domains"/>
    <property type="match status" value="1"/>
</dbReference>
<dbReference type="EMBL" id="JARDVI010000001">
    <property type="protein sequence ID" value="MDY0416748.1"/>
    <property type="molecule type" value="Genomic_DNA"/>
</dbReference>
<dbReference type="GO" id="GO:0004497">
    <property type="term" value="F:monooxygenase activity"/>
    <property type="evidence" value="ECO:0007669"/>
    <property type="project" value="UniProtKB-KW"/>
</dbReference>
<dbReference type="InterPro" id="IPR014756">
    <property type="entry name" value="Ig_E-set"/>
</dbReference>
<evidence type="ECO:0000313" key="4">
    <source>
        <dbReference type="EMBL" id="MDY0416748.1"/>
    </source>
</evidence>
<dbReference type="PANTHER" id="PTHR34823">
    <property type="entry name" value="GLCNAC-BINDING PROTEIN A"/>
    <property type="match status" value="1"/>
</dbReference>
<feature type="signal peptide" evidence="2">
    <location>
        <begin position="1"/>
        <end position="23"/>
    </location>
</feature>
<evidence type="ECO:0000256" key="2">
    <source>
        <dbReference type="SAM" id="SignalP"/>
    </source>
</evidence>
<dbReference type="Pfam" id="PF03067">
    <property type="entry name" value="LPMO_10"/>
    <property type="match status" value="1"/>
</dbReference>
<evidence type="ECO:0000313" key="5">
    <source>
        <dbReference type="Proteomes" id="UP001270266"/>
    </source>
</evidence>
<gene>
    <name evidence="4" type="ORF">PYW49_03535</name>
</gene>
<evidence type="ECO:0000256" key="1">
    <source>
        <dbReference type="ARBA" id="ARBA00022729"/>
    </source>
</evidence>
<evidence type="ECO:0000259" key="3">
    <source>
        <dbReference type="Pfam" id="PF03067"/>
    </source>
</evidence>
<feature type="domain" description="Chitin-binding type-4" evidence="3">
    <location>
        <begin position="37"/>
        <end position="237"/>
    </location>
</feature>
<protein>
    <submittedName>
        <fullName evidence="4">Lytic polysaccharide monooxygenase</fullName>
    </submittedName>
</protein>
<proteinExistence type="predicted"/>
<dbReference type="Gene3D" id="2.70.50.50">
    <property type="entry name" value="chitin-binding protein cbp21"/>
    <property type="match status" value="1"/>
</dbReference>
<keyword evidence="4" id="KW-0560">Oxidoreductase</keyword>
<dbReference type="PANTHER" id="PTHR34823:SF1">
    <property type="entry name" value="CHITIN-BINDING TYPE-4 DOMAIN-CONTAINING PROTEIN"/>
    <property type="match status" value="1"/>
</dbReference>
<name>A0ABU5CYG9_9ENTR</name>
<dbReference type="InterPro" id="IPR004302">
    <property type="entry name" value="Cellulose/chitin-bd_N"/>
</dbReference>
<dbReference type="RefSeq" id="WP_320385689.1">
    <property type="nucleotide sequence ID" value="NZ_JARDVI010000001.1"/>
</dbReference>
<feature type="chain" id="PRO_5047062152" evidence="2">
    <location>
        <begin position="24"/>
        <end position="244"/>
    </location>
</feature>
<dbReference type="Proteomes" id="UP001270266">
    <property type="component" value="Unassembled WGS sequence"/>
</dbReference>
<dbReference type="InterPro" id="IPR051024">
    <property type="entry name" value="GlcNAc_Chitin_IntDeg"/>
</dbReference>
<keyword evidence="1 2" id="KW-0732">Signal</keyword>
<organism evidence="4 5">
    <name type="scientific">Enterobacter chinensis</name>
    <dbReference type="NCBI Taxonomy" id="3030997"/>
    <lineage>
        <taxon>Bacteria</taxon>
        <taxon>Pseudomonadati</taxon>
        <taxon>Pseudomonadota</taxon>
        <taxon>Gammaproteobacteria</taxon>
        <taxon>Enterobacterales</taxon>
        <taxon>Enterobacteriaceae</taxon>
        <taxon>Enterobacter</taxon>
    </lineage>
</organism>
<sequence length="244" mass="27104">MKYSALTIGCIMMFSGFSSLSMAEAAKKVEAVPAPKHGTSNVPPSRQYYCYNQKDFGGGSGGIKNAACKAAYEAAGNENWQRERLFNNWNAYSQNAPKDQWQTKVPDEQLCSAGIEDYKSINLPSADWYTTELDVKNGHVVLDYIASKMHDPSVFTVYISKPDFDPTTSKLKWSDLLESPDVKSTGIPDETDPDKGHYKLDVKLPEGYTTGKKAIIYIAWARHEDPARETFFSCSDVILKNTAG</sequence>